<organism evidence="9 10">
    <name type="scientific">Vitis vinifera</name>
    <name type="common">Grape</name>
    <dbReference type="NCBI Taxonomy" id="29760"/>
    <lineage>
        <taxon>Eukaryota</taxon>
        <taxon>Viridiplantae</taxon>
        <taxon>Streptophyta</taxon>
        <taxon>Embryophyta</taxon>
        <taxon>Tracheophyta</taxon>
        <taxon>Spermatophyta</taxon>
        <taxon>Magnoliopsida</taxon>
        <taxon>eudicotyledons</taxon>
        <taxon>Gunneridae</taxon>
        <taxon>Pentapetalae</taxon>
        <taxon>rosids</taxon>
        <taxon>Vitales</taxon>
        <taxon>Vitaceae</taxon>
        <taxon>Viteae</taxon>
        <taxon>Vitis</taxon>
    </lineage>
</organism>
<gene>
    <name evidence="9" type="primary">SR30_1</name>
    <name evidence="9" type="ORF">CK203_040781</name>
</gene>
<evidence type="ECO:0000256" key="5">
    <source>
        <dbReference type="ARBA" id="ARBA00023242"/>
    </source>
</evidence>
<proteinExistence type="predicted"/>
<keyword evidence="5" id="KW-0539">Nucleus</keyword>
<accession>A0A438HF68</accession>
<dbReference type="Proteomes" id="UP000288805">
    <property type="component" value="Unassembled WGS sequence"/>
</dbReference>
<dbReference type="GO" id="GO:0005634">
    <property type="term" value="C:nucleus"/>
    <property type="evidence" value="ECO:0007669"/>
    <property type="project" value="UniProtKB-SubCell"/>
</dbReference>
<evidence type="ECO:0000256" key="3">
    <source>
        <dbReference type="ARBA" id="ARBA00022737"/>
    </source>
</evidence>
<evidence type="ECO:0000256" key="6">
    <source>
        <dbReference type="PROSITE-ProRule" id="PRU00176"/>
    </source>
</evidence>
<evidence type="ECO:0000256" key="1">
    <source>
        <dbReference type="ARBA" id="ARBA00004123"/>
    </source>
</evidence>
<dbReference type="PANTHER" id="PTHR23003:SF62">
    <property type="entry name" value="SERINE_ARGININE (SR)-TYPE SHUTTLING MRNA BINDING PROTEIN NPL3"/>
    <property type="match status" value="1"/>
</dbReference>
<evidence type="ECO:0000256" key="7">
    <source>
        <dbReference type="SAM" id="MobiDB-lite"/>
    </source>
</evidence>
<comment type="caution">
    <text evidence="9">The sequence shown here is derived from an EMBL/GenBank/DDBJ whole genome shotgun (WGS) entry which is preliminary data.</text>
</comment>
<feature type="region of interest" description="Disordered" evidence="7">
    <location>
        <begin position="67"/>
        <end position="87"/>
    </location>
</feature>
<name>A0A438HF68_VITVI</name>
<evidence type="ECO:0000313" key="9">
    <source>
        <dbReference type="EMBL" id="RVW83111.1"/>
    </source>
</evidence>
<dbReference type="InterPro" id="IPR000504">
    <property type="entry name" value="RRM_dom"/>
</dbReference>
<evidence type="ECO:0000256" key="2">
    <source>
        <dbReference type="ARBA" id="ARBA00022664"/>
    </source>
</evidence>
<keyword evidence="3" id="KW-0677">Repeat</keyword>
<reference evidence="9 10" key="1">
    <citation type="journal article" date="2018" name="PLoS Genet.">
        <title>Population sequencing reveals clonal diversity and ancestral inbreeding in the grapevine cultivar Chardonnay.</title>
        <authorList>
            <person name="Roach M.J."/>
            <person name="Johnson D.L."/>
            <person name="Bohlmann J."/>
            <person name="van Vuuren H.J."/>
            <person name="Jones S.J."/>
            <person name="Pretorius I.S."/>
            <person name="Schmidt S.A."/>
            <person name="Borneman A.R."/>
        </authorList>
    </citation>
    <scope>NUCLEOTIDE SEQUENCE [LARGE SCALE GENOMIC DNA]</scope>
    <source>
        <strain evidence="10">cv. Chardonnay</strain>
        <tissue evidence="9">Leaf</tissue>
    </source>
</reference>
<dbReference type="SUPFAM" id="SSF54928">
    <property type="entry name" value="RNA-binding domain, RBD"/>
    <property type="match status" value="1"/>
</dbReference>
<dbReference type="InterPro" id="IPR012677">
    <property type="entry name" value="Nucleotide-bd_a/b_plait_sf"/>
</dbReference>
<dbReference type="GO" id="GO:0006397">
    <property type="term" value="P:mRNA processing"/>
    <property type="evidence" value="ECO:0007669"/>
    <property type="project" value="UniProtKB-KW"/>
</dbReference>
<keyword evidence="4 6" id="KW-0694">RNA-binding</keyword>
<dbReference type="AlphaFoldDB" id="A0A438HF68"/>
<evidence type="ECO:0000259" key="8">
    <source>
        <dbReference type="PROSITE" id="PS50102"/>
    </source>
</evidence>
<sequence>MRIMVLLIEIDNVYGPIVDIDLKIPPRPPGYAFVEFEDARDAEDAIYGRDGYNFDGHRLRVELAHGGRGQSSSVDHYSSYSSSSRGGLSRHSEYRVLVTGLPYSASWQDLKAFVEGRPILDASLIANEAIDLLLKSNDCGLIYKLGIEKAYNHFCMDLLSKLRGLRAKVDGFVLGWRVRGKGGEGVEVSHLLFVDDTSVFWLKVNLEKSEVILAGRVENLEELAQEFACKARDVPSSISLSFNMPIYFMSLFCIPRIVEAGAIQNMGKNEGGAPAKRVKVWKDKWCSDEMLSISFPYLFALAISKEAWVEDVWNSSNVGGHLAPRFSRRFND</sequence>
<protein>
    <submittedName>
        <fullName evidence="9">Serine/arginine-rich splicing factor SR30</fullName>
    </submittedName>
</protein>
<comment type="subcellular location">
    <subcellularLocation>
        <location evidence="1">Nucleus</location>
    </subcellularLocation>
</comment>
<evidence type="ECO:0000313" key="10">
    <source>
        <dbReference type="Proteomes" id="UP000288805"/>
    </source>
</evidence>
<dbReference type="PANTHER" id="PTHR23003">
    <property type="entry name" value="RNA RECOGNITION MOTIF RRM DOMAIN CONTAINING PROTEIN"/>
    <property type="match status" value="1"/>
</dbReference>
<dbReference type="EMBL" id="QGNW01000232">
    <property type="protein sequence ID" value="RVW83111.1"/>
    <property type="molecule type" value="Genomic_DNA"/>
</dbReference>
<dbReference type="InterPro" id="IPR050374">
    <property type="entry name" value="RRT5_SRSF_SR"/>
</dbReference>
<dbReference type="InterPro" id="IPR035979">
    <property type="entry name" value="RBD_domain_sf"/>
</dbReference>
<evidence type="ECO:0000256" key="4">
    <source>
        <dbReference type="ARBA" id="ARBA00022884"/>
    </source>
</evidence>
<keyword evidence="2" id="KW-0507">mRNA processing</keyword>
<dbReference type="Gene3D" id="3.30.70.330">
    <property type="match status" value="1"/>
</dbReference>
<dbReference type="SMART" id="SM00360">
    <property type="entry name" value="RRM"/>
    <property type="match status" value="1"/>
</dbReference>
<feature type="domain" description="RRM" evidence="8">
    <location>
        <begin position="1"/>
        <end position="66"/>
    </location>
</feature>
<dbReference type="GO" id="GO:0003723">
    <property type="term" value="F:RNA binding"/>
    <property type="evidence" value="ECO:0007669"/>
    <property type="project" value="UniProtKB-UniRule"/>
</dbReference>
<dbReference type="PROSITE" id="PS50102">
    <property type="entry name" value="RRM"/>
    <property type="match status" value="1"/>
</dbReference>
<dbReference type="Pfam" id="PF00076">
    <property type="entry name" value="RRM_1"/>
    <property type="match status" value="1"/>
</dbReference>
<feature type="compositionally biased region" description="Low complexity" evidence="7">
    <location>
        <begin position="71"/>
        <end position="87"/>
    </location>
</feature>